<accession>A0A1M4EHP8</accession>
<gene>
    <name evidence="1" type="ORF">BN4615_P7800</name>
</gene>
<proteinExistence type="predicted"/>
<evidence type="ECO:0000313" key="1">
    <source>
        <dbReference type="EMBL" id="SBO98284.1"/>
    </source>
</evidence>
<organism evidence="1">
    <name type="scientific">Nonomuraea gerenzanensis</name>
    <dbReference type="NCBI Taxonomy" id="93944"/>
    <lineage>
        <taxon>Bacteria</taxon>
        <taxon>Bacillati</taxon>
        <taxon>Actinomycetota</taxon>
        <taxon>Actinomycetes</taxon>
        <taxon>Streptosporangiales</taxon>
        <taxon>Streptosporangiaceae</taxon>
        <taxon>Nonomuraea</taxon>
    </lineage>
</organism>
<reference evidence="1" key="1">
    <citation type="submission" date="2016-04" db="EMBL/GenBank/DDBJ databases">
        <authorList>
            <person name="Evans L.H."/>
            <person name="Alamgir A."/>
            <person name="Owens N."/>
            <person name="Weber N.D."/>
            <person name="Virtaneva K."/>
            <person name="Barbian K."/>
            <person name="Babar A."/>
            <person name="Rosenke K."/>
        </authorList>
    </citation>
    <scope>NUCLEOTIDE SEQUENCE</scope>
    <source>
        <strain evidence="1">Nono1</strain>
    </source>
</reference>
<sequence length="59" mass="6206">MRRAAGGRRRRLPLRWQHGARAGGPIETFYYARAIAAGASAGFRGPTGTATGALSVSTF</sequence>
<dbReference type="EMBL" id="LT559118">
    <property type="protein sequence ID" value="SBO98284.1"/>
    <property type="molecule type" value="Genomic_DNA"/>
</dbReference>
<dbReference type="AlphaFoldDB" id="A0A1M4EHP8"/>
<protein>
    <submittedName>
        <fullName evidence="1">Uncharacterized protein</fullName>
    </submittedName>
</protein>
<name>A0A1M4EHP8_9ACTN</name>